<protein>
    <recommendedName>
        <fullName evidence="4">Putative glucose-6-phosphate 1-epimerase</fullName>
        <ecNumber evidence="4">5.1.3.15</ecNumber>
    </recommendedName>
</protein>
<dbReference type="InterPro" id="IPR025532">
    <property type="entry name" value="G6P_1-epimerase"/>
</dbReference>
<accession>A0ABS0B4F5</accession>
<dbReference type="Pfam" id="PF01263">
    <property type="entry name" value="Aldose_epim"/>
    <property type="match status" value="1"/>
</dbReference>
<dbReference type="PANTHER" id="PTHR11122:SF13">
    <property type="entry name" value="GLUCOSE-6-PHOSPHATE 1-EPIMERASE"/>
    <property type="match status" value="1"/>
</dbReference>
<dbReference type="Gene3D" id="2.70.98.10">
    <property type="match status" value="1"/>
</dbReference>
<sequence>MSPAPWRDTMRFEQIEHKGRPHLRLTADDGASAEVSLHGAHVTSWQPTPGRERLYLSPNASHATGTAIRGGIPVVFPQFAGRGPMIKHGFARLLDWRLINASNARTAIFELNDGPATHAYWPARFSARLGVTLAPATLEVDLEIVNEGDAAWDFTAALHTYLRVSGLAGVSLGGLEGAPYFDSANHGSRAPGDGKVVHFSGELDRIYPDAAGPLLLRGANLPPLEITARGFRDTVVWNPGAHLAASIADLGDGEHEHFVCAESATVIEPVTLAPGERWRGTQRLRELPAS</sequence>
<proteinExistence type="inferred from homology"/>
<evidence type="ECO:0000313" key="5">
    <source>
        <dbReference type="EMBL" id="MBF6023495.1"/>
    </source>
</evidence>
<keyword evidence="6" id="KW-1185">Reference proteome</keyword>
<name>A0ABS0B4F5_9GAMM</name>
<evidence type="ECO:0000313" key="6">
    <source>
        <dbReference type="Proteomes" id="UP001429984"/>
    </source>
</evidence>
<dbReference type="Proteomes" id="UP001429984">
    <property type="component" value="Unassembled WGS sequence"/>
</dbReference>
<comment type="catalytic activity">
    <reaction evidence="1">
        <text>alpha-D-glucose 6-phosphate = beta-D-glucose 6-phosphate</text>
        <dbReference type="Rhea" id="RHEA:16249"/>
        <dbReference type="ChEBI" id="CHEBI:58225"/>
        <dbReference type="ChEBI" id="CHEBI:58247"/>
        <dbReference type="EC" id="5.1.3.15"/>
    </reaction>
</comment>
<comment type="caution">
    <text evidence="5">The sequence shown here is derived from an EMBL/GenBank/DDBJ whole genome shotgun (WGS) entry which is preliminary data.</text>
</comment>
<dbReference type="EMBL" id="JADLZT010000003">
    <property type="protein sequence ID" value="MBF6023495.1"/>
    <property type="molecule type" value="Genomic_DNA"/>
</dbReference>
<evidence type="ECO:0000256" key="1">
    <source>
        <dbReference type="ARBA" id="ARBA00001096"/>
    </source>
</evidence>
<evidence type="ECO:0000256" key="2">
    <source>
        <dbReference type="ARBA" id="ARBA00005866"/>
    </source>
</evidence>
<dbReference type="PANTHER" id="PTHR11122">
    <property type="entry name" value="APOSPORY-ASSOCIATED PROTEIN C-RELATED"/>
    <property type="match status" value="1"/>
</dbReference>
<organism evidence="5 6">
    <name type="scientific">Lysobacter niastensis</name>
    <dbReference type="NCBI Taxonomy" id="380629"/>
    <lineage>
        <taxon>Bacteria</taxon>
        <taxon>Pseudomonadati</taxon>
        <taxon>Pseudomonadota</taxon>
        <taxon>Gammaproteobacteria</taxon>
        <taxon>Lysobacterales</taxon>
        <taxon>Lysobacteraceae</taxon>
        <taxon>Lysobacter</taxon>
    </lineage>
</organism>
<keyword evidence="3 4" id="KW-0413">Isomerase</keyword>
<dbReference type="InterPro" id="IPR014718">
    <property type="entry name" value="GH-type_carb-bd"/>
</dbReference>
<dbReference type="RefSeq" id="WP_194930108.1">
    <property type="nucleotide sequence ID" value="NZ_JADLZT010000003.1"/>
</dbReference>
<dbReference type="InterPro" id="IPR011013">
    <property type="entry name" value="Gal_mutarotase_sf_dom"/>
</dbReference>
<dbReference type="CDD" id="cd09020">
    <property type="entry name" value="D-hex-6-P-epi_like"/>
    <property type="match status" value="1"/>
</dbReference>
<gene>
    <name evidence="5" type="ORF">IU514_05550</name>
</gene>
<comment type="similarity">
    <text evidence="2 4">Belongs to the glucose-6-phosphate 1-epimerase family.</text>
</comment>
<evidence type="ECO:0000256" key="3">
    <source>
        <dbReference type="ARBA" id="ARBA00023235"/>
    </source>
</evidence>
<dbReference type="EC" id="5.1.3.15" evidence="4"/>
<dbReference type="SUPFAM" id="SSF74650">
    <property type="entry name" value="Galactose mutarotase-like"/>
    <property type="match status" value="1"/>
</dbReference>
<reference evidence="5 6" key="1">
    <citation type="submission" date="2020-11" db="EMBL/GenBank/DDBJ databases">
        <title>Draft Genome Sequence and Secondary Metabolite Biosynthetic Potential of the Lysobacter niastensis Type strain DSM 18481.</title>
        <authorList>
            <person name="Turrini P."/>
            <person name="Artuso I."/>
            <person name="Tescari M."/>
            <person name="Lugli G.A."/>
            <person name="Frangipani E."/>
            <person name="Ventura M."/>
            <person name="Visca P."/>
        </authorList>
    </citation>
    <scope>NUCLEOTIDE SEQUENCE [LARGE SCALE GENOMIC DNA]</scope>
    <source>
        <strain evidence="5 6">DSM 18481</strain>
    </source>
</reference>
<dbReference type="PIRSF" id="PIRSF016020">
    <property type="entry name" value="PHexose_mutarotase"/>
    <property type="match status" value="1"/>
</dbReference>
<dbReference type="InterPro" id="IPR008183">
    <property type="entry name" value="Aldose_1/G6P_1-epimerase"/>
</dbReference>
<evidence type="ECO:0000256" key="4">
    <source>
        <dbReference type="PIRNR" id="PIRNR016020"/>
    </source>
</evidence>